<protein>
    <submittedName>
        <fullName evidence="1">Uncharacterized protein</fullName>
    </submittedName>
</protein>
<evidence type="ECO:0000313" key="1">
    <source>
        <dbReference type="EMBL" id="ARF11064.1"/>
    </source>
</evidence>
<name>A0A1V0SHF0_9VIRU</name>
<dbReference type="EMBL" id="KY684106">
    <property type="protein sequence ID" value="ARF11064.1"/>
    <property type="molecule type" value="Genomic_DNA"/>
</dbReference>
<organism evidence="1">
    <name type="scientific">Hokovirus HKV1</name>
    <dbReference type="NCBI Taxonomy" id="1977638"/>
    <lineage>
        <taxon>Viruses</taxon>
        <taxon>Varidnaviria</taxon>
        <taxon>Bamfordvirae</taxon>
        <taxon>Nucleocytoviricota</taxon>
        <taxon>Megaviricetes</taxon>
        <taxon>Imitervirales</taxon>
        <taxon>Mimiviridae</taxon>
        <taxon>Klosneuvirinae</taxon>
        <taxon>Hokovirus</taxon>
    </lineage>
</organism>
<accession>A0A1V0SHF0</accession>
<gene>
    <name evidence="1" type="ORF">Hokovirus_4_38</name>
</gene>
<sequence>MIRVGRCLYANDGSRTDPQFENFETILVLMKSHSIYYTLSPYYIKDAKDRIFENYWQFSKVYDNVPYSVQRKSRYDNTVIWSHPAESHTYLENNEKKINNKYLIWRNKGMATKEAIRYPATFNGRKNCIGALPYKIENGQEIIDTSKYLNYIESRKEIYVKEYCKLVKHEPLFQELKRKLASGVNLLIAEVDGPHQETLNYYKTKYNVNDDFIQQHTVLINQENIRILLNDDKHPFGHGYCLAMALLDKEEEWNV</sequence>
<reference evidence="1" key="1">
    <citation type="journal article" date="2017" name="Science">
        <title>Giant viruses with an expanded complement of translation system components.</title>
        <authorList>
            <person name="Schulz F."/>
            <person name="Yutin N."/>
            <person name="Ivanova N.N."/>
            <person name="Ortega D.R."/>
            <person name="Lee T.K."/>
            <person name="Vierheilig J."/>
            <person name="Daims H."/>
            <person name="Horn M."/>
            <person name="Wagner M."/>
            <person name="Jensen G.J."/>
            <person name="Kyrpides N.C."/>
            <person name="Koonin E.V."/>
            <person name="Woyke T."/>
        </authorList>
    </citation>
    <scope>NUCLEOTIDE SEQUENCE</scope>
    <source>
        <strain evidence="1">HKV1</strain>
    </source>
</reference>
<proteinExistence type="predicted"/>